<sequence>MLICRKPTANQNPSEINRIKMGMFDFLYKTPNRSKHHSNSNPYRKRPNRFDRHNDSFPNQNTSNHYKKRTETKHLGDIPNESLPFDDGDDGDDGGIVTKRKSFSNLNQISSNQLRSNSGLDVIDYYNRSKQDNNDDDFTRLSRLEAKIDNYRTRFDEISDELVSIKSNMYLILKEFSDEFQNDIINTKNRHIVEIGKRILVKLDSFELDQQEKQSSNTIVSDEERKFLDEDKFVIQNCDNKSNELFTLAQAQYALVDRFDFDQNDPKYLQSTPNLSKFQNNFHESIPNNLDSIQSIFVSSSPIFNGIGSKISSKSFDESQSLIHSDNPGIEYCLRRIDSLHQRINCHRSVHKLKIYKELKNELDFLEKKLNSIDCSKDALYQQEKNLCIEKIFNLKNILERSIDCRNNECVICNSLIYRPEIAV</sequence>
<evidence type="ECO:0000313" key="2">
    <source>
        <dbReference type="EMBL" id="KAF7491032.1"/>
    </source>
</evidence>
<feature type="region of interest" description="Disordered" evidence="1">
    <location>
        <begin position="30"/>
        <end position="96"/>
    </location>
</feature>
<name>A0A834R8I2_SARSC</name>
<reference evidence="3" key="3">
    <citation type="submission" date="2022-06" db="UniProtKB">
        <authorList>
            <consortium name="EnsemblMetazoa"/>
        </authorList>
    </citation>
    <scope>IDENTIFICATION</scope>
</reference>
<protein>
    <submittedName>
        <fullName evidence="2 3">Uncharacterized protein</fullName>
    </submittedName>
</protein>
<dbReference type="OrthoDB" id="6510558at2759"/>
<organism evidence="2">
    <name type="scientific">Sarcoptes scabiei</name>
    <name type="common">Itch mite</name>
    <name type="synonym">Acarus scabiei</name>
    <dbReference type="NCBI Taxonomy" id="52283"/>
    <lineage>
        <taxon>Eukaryota</taxon>
        <taxon>Metazoa</taxon>
        <taxon>Ecdysozoa</taxon>
        <taxon>Arthropoda</taxon>
        <taxon>Chelicerata</taxon>
        <taxon>Arachnida</taxon>
        <taxon>Acari</taxon>
        <taxon>Acariformes</taxon>
        <taxon>Sarcoptiformes</taxon>
        <taxon>Astigmata</taxon>
        <taxon>Psoroptidia</taxon>
        <taxon>Sarcoptoidea</taxon>
        <taxon>Sarcoptidae</taxon>
        <taxon>Sarcoptinae</taxon>
        <taxon>Sarcoptes</taxon>
    </lineage>
</organism>
<accession>A0A834R8I2</accession>
<dbReference type="Proteomes" id="UP000070412">
    <property type="component" value="Unassembled WGS sequence"/>
</dbReference>
<dbReference type="EnsemblMetazoa" id="SSS_1475s_mrna">
    <property type="protein sequence ID" value="KAF7491032.1"/>
    <property type="gene ID" value="SSS_1475"/>
</dbReference>
<dbReference type="EMBL" id="WVUK01000062">
    <property type="protein sequence ID" value="KAF7491032.1"/>
    <property type="molecule type" value="Genomic_DNA"/>
</dbReference>
<reference evidence="2" key="2">
    <citation type="submission" date="2020-01" db="EMBL/GenBank/DDBJ databases">
        <authorList>
            <person name="Korhonen P.K.K."/>
            <person name="Guangxu M.G."/>
            <person name="Wang T.W."/>
            <person name="Stroehlein A.J.S."/>
            <person name="Young N.D."/>
            <person name="Ang C.-S.A."/>
            <person name="Fernando D.W.F."/>
            <person name="Lu H.L."/>
            <person name="Taylor S.T."/>
            <person name="Ehtesham M.E.M."/>
            <person name="Najaraj S.H.N."/>
            <person name="Harsha G.H.G."/>
            <person name="Madugundu A.M."/>
            <person name="Renuse S.R."/>
            <person name="Holt D.H."/>
            <person name="Pandey A.P."/>
            <person name="Papenfuss A.P."/>
            <person name="Gasser R.B.G."/>
            <person name="Fischer K.F."/>
        </authorList>
    </citation>
    <scope>NUCLEOTIDE SEQUENCE</scope>
    <source>
        <strain evidence="2">SSS_KF_BRIS2020</strain>
    </source>
</reference>
<evidence type="ECO:0000313" key="3">
    <source>
        <dbReference type="EnsemblMetazoa" id="KAF7491032.1"/>
    </source>
</evidence>
<feature type="compositionally biased region" description="Basic residues" evidence="1">
    <location>
        <begin position="32"/>
        <end position="47"/>
    </location>
</feature>
<proteinExistence type="predicted"/>
<gene>
    <name evidence="2" type="ORF">SSS_1475</name>
</gene>
<evidence type="ECO:0000256" key="1">
    <source>
        <dbReference type="SAM" id="MobiDB-lite"/>
    </source>
</evidence>
<evidence type="ECO:0000313" key="4">
    <source>
        <dbReference type="Proteomes" id="UP000070412"/>
    </source>
</evidence>
<feature type="compositionally biased region" description="Acidic residues" evidence="1">
    <location>
        <begin position="84"/>
        <end position="93"/>
    </location>
</feature>
<dbReference type="AlphaFoldDB" id="A0A834R8I2"/>
<reference evidence="4" key="1">
    <citation type="journal article" date="2020" name="PLoS Negl. Trop. Dis.">
        <title>High-quality nuclear genome for Sarcoptes scabiei-A critical resource for a neglected parasite.</title>
        <authorList>
            <person name="Korhonen P.K."/>
            <person name="Gasser R.B."/>
            <person name="Ma G."/>
            <person name="Wang T."/>
            <person name="Stroehlein A.J."/>
            <person name="Young N.D."/>
            <person name="Ang C.S."/>
            <person name="Fernando D.D."/>
            <person name="Lu H.C."/>
            <person name="Taylor S."/>
            <person name="Reynolds S.L."/>
            <person name="Mofiz E."/>
            <person name="Najaraj S.H."/>
            <person name="Gowda H."/>
            <person name="Madugundu A."/>
            <person name="Renuse S."/>
            <person name="Holt D."/>
            <person name="Pandey A."/>
            <person name="Papenfuss A.T."/>
            <person name="Fischer K."/>
        </authorList>
    </citation>
    <scope>NUCLEOTIDE SEQUENCE [LARGE SCALE GENOMIC DNA]</scope>
</reference>
<keyword evidence="4" id="KW-1185">Reference proteome</keyword>